<feature type="domain" description="Thiolase N-terminal" evidence="1">
    <location>
        <begin position="6"/>
        <end position="224"/>
    </location>
</feature>
<dbReference type="STRING" id="428990.SAMN06295987_108119"/>
<dbReference type="GO" id="GO:0003988">
    <property type="term" value="F:acetyl-CoA C-acyltransferase activity"/>
    <property type="evidence" value="ECO:0007669"/>
    <property type="project" value="UniProtKB-ARBA"/>
</dbReference>
<dbReference type="InterPro" id="IPR002155">
    <property type="entry name" value="Thiolase"/>
</dbReference>
<evidence type="ECO:0000259" key="1">
    <source>
        <dbReference type="Pfam" id="PF00108"/>
    </source>
</evidence>
<dbReference type="SUPFAM" id="SSF53901">
    <property type="entry name" value="Thiolase-like"/>
    <property type="match status" value="1"/>
</dbReference>
<dbReference type="RefSeq" id="WP_079731553.1">
    <property type="nucleotide sequence ID" value="NZ_FVZE01000008.1"/>
</dbReference>
<dbReference type="Pfam" id="PF22691">
    <property type="entry name" value="Thiolase_C_1"/>
    <property type="match status" value="1"/>
</dbReference>
<proteinExistence type="predicted"/>
<accession>A0A1U6IL74</accession>
<dbReference type="PANTHER" id="PTHR42870">
    <property type="entry name" value="ACETYL-COA C-ACETYLTRANSFERASE"/>
    <property type="match status" value="1"/>
</dbReference>
<dbReference type="AlphaFoldDB" id="A0A1U6IL74"/>
<dbReference type="InterPro" id="IPR055140">
    <property type="entry name" value="Thiolase_C_2"/>
</dbReference>
<dbReference type="PANTHER" id="PTHR42870:SF1">
    <property type="entry name" value="NON-SPECIFIC LIPID-TRANSFER PROTEIN-LIKE 2"/>
    <property type="match status" value="1"/>
</dbReference>
<dbReference type="CDD" id="cd00829">
    <property type="entry name" value="SCP-x_thiolase"/>
    <property type="match status" value="1"/>
</dbReference>
<sequence>MTSAAIIVGWGHTPFGRHDALPLEALIHAAAQEALANAGLSGGDVDAVWLGHFNGGLVPDAFCSAMALGADAELRFKPATRCENACASGSAALYAAMNAIDAGRVKIALVVGVERMSGRDAAGVTAALGGAAYQPEEAGLSFPEIFARYAKAYAERFGDPSDAMARIAVKNHAHALDNPLAQMRRALDYDFCANVSEKNPLIAPPLRKTDCSLVSDGAAAVVLAHWNLHPDFRRAVRFRAAVQVSDLLPLSAKELARFEGPRRAFERAYAQARVGVEDLDFAEVHDCFTIAELLTVEAMGLAQPGDGPAIVREGLTTKGGSLPINLSGGLKAKGHPVGATGVSMHVLAARQLVGEAGAMQVDGAQLGLCFNMGGGAVANYVSILEPLKV</sequence>
<dbReference type="Gene3D" id="3.40.47.10">
    <property type="match status" value="1"/>
</dbReference>
<name>A0A1U6IL74_9SPHN</name>
<dbReference type="PIRSF" id="PIRSF000429">
    <property type="entry name" value="Ac-CoA_Ac_transf"/>
    <property type="match status" value="1"/>
</dbReference>
<dbReference type="NCBIfam" id="NF005704">
    <property type="entry name" value="PRK07516.1"/>
    <property type="match status" value="1"/>
</dbReference>
<evidence type="ECO:0000313" key="4">
    <source>
        <dbReference type="Proteomes" id="UP000190989"/>
    </source>
</evidence>
<dbReference type="InterPro" id="IPR016039">
    <property type="entry name" value="Thiolase-like"/>
</dbReference>
<feature type="domain" description="Thiolase C-terminal" evidence="2">
    <location>
        <begin position="253"/>
        <end position="385"/>
    </location>
</feature>
<keyword evidence="4" id="KW-1185">Reference proteome</keyword>
<gene>
    <name evidence="3" type="ORF">SAMN06295987_108119</name>
</gene>
<protein>
    <submittedName>
        <fullName evidence="3">Acetyl-CoA C-acetyltransferase</fullName>
    </submittedName>
</protein>
<reference evidence="4" key="1">
    <citation type="submission" date="2017-02" db="EMBL/GenBank/DDBJ databases">
        <authorList>
            <person name="Varghese N."/>
            <person name="Submissions S."/>
        </authorList>
    </citation>
    <scope>NUCLEOTIDE SEQUENCE [LARGE SCALE GENOMIC DNA]</scope>
    <source>
        <strain evidence="4">SM117</strain>
    </source>
</reference>
<dbReference type="Proteomes" id="UP000190989">
    <property type="component" value="Unassembled WGS sequence"/>
</dbReference>
<evidence type="ECO:0000259" key="2">
    <source>
        <dbReference type="Pfam" id="PF22691"/>
    </source>
</evidence>
<dbReference type="Pfam" id="PF00108">
    <property type="entry name" value="Thiolase_N"/>
    <property type="match status" value="1"/>
</dbReference>
<dbReference type="InterPro" id="IPR020616">
    <property type="entry name" value="Thiolase_N"/>
</dbReference>
<keyword evidence="3" id="KW-0808">Transferase</keyword>
<dbReference type="EMBL" id="FVZE01000008">
    <property type="protein sequence ID" value="SLK08763.1"/>
    <property type="molecule type" value="Genomic_DNA"/>
</dbReference>
<evidence type="ECO:0000313" key="3">
    <source>
        <dbReference type="EMBL" id="SLK08763.1"/>
    </source>
</evidence>
<organism evidence="3 4">
    <name type="scientific">Novosphingobium mathurense</name>
    <dbReference type="NCBI Taxonomy" id="428990"/>
    <lineage>
        <taxon>Bacteria</taxon>
        <taxon>Pseudomonadati</taxon>
        <taxon>Pseudomonadota</taxon>
        <taxon>Alphaproteobacteria</taxon>
        <taxon>Sphingomonadales</taxon>
        <taxon>Sphingomonadaceae</taxon>
        <taxon>Novosphingobium</taxon>
    </lineage>
</organism>